<protein>
    <submittedName>
        <fullName evidence="1">Uncharacterized protein</fullName>
    </submittedName>
</protein>
<dbReference type="Proteomes" id="UP000218785">
    <property type="component" value="Chromosome"/>
</dbReference>
<dbReference type="AlphaFoldDB" id="A0A1Z4N306"/>
<evidence type="ECO:0000313" key="2">
    <source>
        <dbReference type="Proteomes" id="UP000218785"/>
    </source>
</evidence>
<gene>
    <name evidence="1" type="ORF">NIES37_41270</name>
</gene>
<accession>A0A1Z4N306</accession>
<organism evidence="1 2">
    <name type="scientific">Tolypothrix tenuis PCC 7101</name>
    <dbReference type="NCBI Taxonomy" id="231146"/>
    <lineage>
        <taxon>Bacteria</taxon>
        <taxon>Bacillati</taxon>
        <taxon>Cyanobacteriota</taxon>
        <taxon>Cyanophyceae</taxon>
        <taxon>Nostocales</taxon>
        <taxon>Tolypothrichaceae</taxon>
        <taxon>Tolypothrix</taxon>
    </lineage>
</organism>
<keyword evidence="2" id="KW-1185">Reference proteome</keyword>
<dbReference type="KEGG" id="ttq:NIES37_41270"/>
<sequence length="39" mass="4573">MSYVGFTLYDIKPAVGFAFNPHKQENLLFYPKYLGLLNY</sequence>
<reference evidence="1 2" key="1">
    <citation type="submission" date="2017-06" db="EMBL/GenBank/DDBJ databases">
        <title>Genome sequencing of cyanobaciteial culture collection at National Institute for Environmental Studies (NIES).</title>
        <authorList>
            <person name="Hirose Y."/>
            <person name="Shimura Y."/>
            <person name="Fujisawa T."/>
            <person name="Nakamura Y."/>
            <person name="Kawachi M."/>
        </authorList>
    </citation>
    <scope>NUCLEOTIDE SEQUENCE [LARGE SCALE GENOMIC DNA]</scope>
    <source>
        <strain evidence="1 2">NIES-37</strain>
    </source>
</reference>
<proteinExistence type="predicted"/>
<evidence type="ECO:0000313" key="1">
    <source>
        <dbReference type="EMBL" id="BAZ00143.1"/>
    </source>
</evidence>
<dbReference type="EMBL" id="AP018248">
    <property type="protein sequence ID" value="BAZ00143.1"/>
    <property type="molecule type" value="Genomic_DNA"/>
</dbReference>
<name>A0A1Z4N306_9CYAN</name>